<dbReference type="EMBL" id="KZ613954">
    <property type="protein sequence ID" value="PMD34192.1"/>
    <property type="molecule type" value="Genomic_DNA"/>
</dbReference>
<dbReference type="AlphaFoldDB" id="A0A2J6R6P9"/>
<proteinExistence type="predicted"/>
<dbReference type="Proteomes" id="UP000235786">
    <property type="component" value="Unassembled WGS sequence"/>
</dbReference>
<feature type="region of interest" description="Disordered" evidence="1">
    <location>
        <begin position="144"/>
        <end position="183"/>
    </location>
</feature>
<name>A0A2J6R6P9_HYAVF</name>
<protein>
    <submittedName>
        <fullName evidence="2">Uncharacterized protein</fullName>
    </submittedName>
</protein>
<feature type="region of interest" description="Disordered" evidence="1">
    <location>
        <begin position="197"/>
        <end position="221"/>
    </location>
</feature>
<keyword evidence="3" id="KW-1185">Reference proteome</keyword>
<gene>
    <name evidence="2" type="ORF">L207DRAFT_638737</name>
</gene>
<feature type="compositionally biased region" description="Basic and acidic residues" evidence="1">
    <location>
        <begin position="144"/>
        <end position="159"/>
    </location>
</feature>
<accession>A0A2J6R6P9</accession>
<organism evidence="2 3">
    <name type="scientific">Hyaloscypha variabilis (strain UAMH 11265 / GT02V1 / F)</name>
    <name type="common">Meliniomyces variabilis</name>
    <dbReference type="NCBI Taxonomy" id="1149755"/>
    <lineage>
        <taxon>Eukaryota</taxon>
        <taxon>Fungi</taxon>
        <taxon>Dikarya</taxon>
        <taxon>Ascomycota</taxon>
        <taxon>Pezizomycotina</taxon>
        <taxon>Leotiomycetes</taxon>
        <taxon>Helotiales</taxon>
        <taxon>Hyaloscyphaceae</taxon>
        <taxon>Hyaloscypha</taxon>
        <taxon>Hyaloscypha variabilis</taxon>
    </lineage>
</organism>
<evidence type="ECO:0000256" key="1">
    <source>
        <dbReference type="SAM" id="MobiDB-lite"/>
    </source>
</evidence>
<evidence type="ECO:0000313" key="2">
    <source>
        <dbReference type="EMBL" id="PMD34192.1"/>
    </source>
</evidence>
<feature type="compositionally biased region" description="Basic and acidic residues" evidence="1">
    <location>
        <begin position="166"/>
        <end position="177"/>
    </location>
</feature>
<feature type="compositionally biased region" description="Polar residues" evidence="1">
    <location>
        <begin position="197"/>
        <end position="206"/>
    </location>
</feature>
<reference evidence="2 3" key="1">
    <citation type="submission" date="2016-04" db="EMBL/GenBank/DDBJ databases">
        <title>A degradative enzymes factory behind the ericoid mycorrhizal symbiosis.</title>
        <authorList>
            <consortium name="DOE Joint Genome Institute"/>
            <person name="Martino E."/>
            <person name="Morin E."/>
            <person name="Grelet G."/>
            <person name="Kuo A."/>
            <person name="Kohler A."/>
            <person name="Daghino S."/>
            <person name="Barry K."/>
            <person name="Choi C."/>
            <person name="Cichocki N."/>
            <person name="Clum A."/>
            <person name="Copeland A."/>
            <person name="Hainaut M."/>
            <person name="Haridas S."/>
            <person name="Labutti K."/>
            <person name="Lindquist E."/>
            <person name="Lipzen A."/>
            <person name="Khouja H.-R."/>
            <person name="Murat C."/>
            <person name="Ohm R."/>
            <person name="Olson A."/>
            <person name="Spatafora J."/>
            <person name="Veneault-Fourrey C."/>
            <person name="Henrissat B."/>
            <person name="Grigoriev I."/>
            <person name="Martin F."/>
            <person name="Perotto S."/>
        </authorList>
    </citation>
    <scope>NUCLEOTIDE SEQUENCE [LARGE SCALE GENOMIC DNA]</scope>
    <source>
        <strain evidence="2 3">F</strain>
    </source>
</reference>
<sequence length="286" mass="32545">MPTTACTFICPCARSAWHYRKMPSNKIPDTQSTSARSPYDRERILVRSNSKRMSWEIGERRPKQSFEVYRETIPAYGLSLEALKEYLELEFSDAPKSALVDQGVGSDSYILYLPRKLTEHVWDNINSLRGLSPNQRKDFLLKERQKKEQDEKEKERISEEVSAGGKGKEKEKPRLGEEGGEQEDIVQLQQESFVTASKLGQGTGQVRKNEASVVDSGAEKQESEKLEELFRKLEFNLEDDGSSLTGGMVEKGKRGRQRQAMELYKTIMRSEVRATGLDLGSIKKLN</sequence>
<evidence type="ECO:0000313" key="3">
    <source>
        <dbReference type="Proteomes" id="UP000235786"/>
    </source>
</evidence>